<sequence length="194" mass="22134">MASLRSKIEELQREKLEFDKRVQELEDMIEFMSRSGCEFEVEQQQQHYHQHQEEKDEFSVCESRKCYVGADDGQNDNFGLIKNCSDKGVATEQQVGEDEDIHGLHEAISGLRYRNAMDIEYFLNYPCENDAVMESSIDEEIIQGVIVMESSIDEEIIQGVIGTSTDDDHDPDDSYSLPNVSTKEAFQAIYTGPS</sequence>
<reference evidence="2 3" key="1">
    <citation type="submission" date="2024-05" db="EMBL/GenBank/DDBJ databases">
        <title>Haplotype-resolved chromosome-level genome assembly of Huyou (Citrus changshanensis).</title>
        <authorList>
            <person name="Miao C."/>
            <person name="Chen W."/>
            <person name="Wu Y."/>
            <person name="Wang L."/>
            <person name="Zhao S."/>
            <person name="Grierson D."/>
            <person name="Xu C."/>
            <person name="Chen K."/>
        </authorList>
    </citation>
    <scope>NUCLEOTIDE SEQUENCE [LARGE SCALE GENOMIC DNA]</scope>
    <source>
        <strain evidence="2">01-14</strain>
        <tissue evidence="2">Leaf</tissue>
    </source>
</reference>
<dbReference type="AlphaFoldDB" id="A0AAP0QU02"/>
<feature type="coiled-coil region" evidence="1">
    <location>
        <begin position="1"/>
        <end position="28"/>
    </location>
</feature>
<accession>A0AAP0QU02</accession>
<keyword evidence="3" id="KW-1185">Reference proteome</keyword>
<comment type="caution">
    <text evidence="2">The sequence shown here is derived from an EMBL/GenBank/DDBJ whole genome shotgun (WGS) entry which is preliminary data.</text>
</comment>
<gene>
    <name evidence="2" type="ORF">WN944_006612</name>
</gene>
<proteinExistence type="predicted"/>
<evidence type="ECO:0000313" key="3">
    <source>
        <dbReference type="Proteomes" id="UP001428341"/>
    </source>
</evidence>
<evidence type="ECO:0000313" key="2">
    <source>
        <dbReference type="EMBL" id="KAK9214619.1"/>
    </source>
</evidence>
<keyword evidence="1" id="KW-0175">Coiled coil</keyword>
<name>A0AAP0QU02_9ROSI</name>
<dbReference type="EMBL" id="JBCGBO010000003">
    <property type="protein sequence ID" value="KAK9214619.1"/>
    <property type="molecule type" value="Genomic_DNA"/>
</dbReference>
<evidence type="ECO:0000256" key="1">
    <source>
        <dbReference type="SAM" id="Coils"/>
    </source>
</evidence>
<protein>
    <submittedName>
        <fullName evidence="2">Uncharacterized protein</fullName>
    </submittedName>
</protein>
<organism evidence="2 3">
    <name type="scientific">Citrus x changshan-huyou</name>
    <dbReference type="NCBI Taxonomy" id="2935761"/>
    <lineage>
        <taxon>Eukaryota</taxon>
        <taxon>Viridiplantae</taxon>
        <taxon>Streptophyta</taxon>
        <taxon>Embryophyta</taxon>
        <taxon>Tracheophyta</taxon>
        <taxon>Spermatophyta</taxon>
        <taxon>Magnoliopsida</taxon>
        <taxon>eudicotyledons</taxon>
        <taxon>Gunneridae</taxon>
        <taxon>Pentapetalae</taxon>
        <taxon>rosids</taxon>
        <taxon>malvids</taxon>
        <taxon>Sapindales</taxon>
        <taxon>Rutaceae</taxon>
        <taxon>Aurantioideae</taxon>
        <taxon>Citrus</taxon>
    </lineage>
</organism>
<dbReference type="Proteomes" id="UP001428341">
    <property type="component" value="Unassembled WGS sequence"/>
</dbReference>